<evidence type="ECO:0000313" key="2">
    <source>
        <dbReference type="EMBL" id="ANU08237.1"/>
    </source>
</evidence>
<proteinExistence type="predicted"/>
<gene>
    <name evidence="2" type="ORF">A6F65_01945</name>
</gene>
<keyword evidence="3" id="KW-1185">Reference proteome</keyword>
<dbReference type="PATRIC" id="fig|645517.4.peg.1929"/>
<dbReference type="SUPFAM" id="SSF141371">
    <property type="entry name" value="PilZ domain-like"/>
    <property type="match status" value="1"/>
</dbReference>
<dbReference type="Proteomes" id="UP000092698">
    <property type="component" value="Chromosome"/>
</dbReference>
<dbReference type="Gene3D" id="2.40.10.220">
    <property type="entry name" value="predicted glycosyltransferase like domains"/>
    <property type="match status" value="1"/>
</dbReference>
<dbReference type="OrthoDB" id="7508603at2"/>
<accession>A0A1C7D9Y3</accession>
<dbReference type="RefSeq" id="WP_067788176.1">
    <property type="nucleotide sequence ID" value="NZ_CP016545.1"/>
</dbReference>
<organism evidence="2 3">
    <name type="scientific">Paraurantiacibacter namhicola</name>
    <dbReference type="NCBI Taxonomy" id="645517"/>
    <lineage>
        <taxon>Bacteria</taxon>
        <taxon>Pseudomonadati</taxon>
        <taxon>Pseudomonadota</taxon>
        <taxon>Alphaproteobacteria</taxon>
        <taxon>Sphingomonadales</taxon>
        <taxon>Erythrobacteraceae</taxon>
        <taxon>Paraurantiacibacter</taxon>
    </lineage>
</organism>
<dbReference type="AlphaFoldDB" id="A0A1C7D9Y3"/>
<feature type="domain" description="PilZ" evidence="1">
    <location>
        <begin position="2"/>
        <end position="82"/>
    </location>
</feature>
<protein>
    <submittedName>
        <fullName evidence="2">PilZ domain protein</fullName>
    </submittedName>
</protein>
<dbReference type="KEGG" id="anh:A6F65_01945"/>
<dbReference type="InterPro" id="IPR009875">
    <property type="entry name" value="PilZ_domain"/>
</dbReference>
<dbReference type="EMBL" id="CP016545">
    <property type="protein sequence ID" value="ANU08237.1"/>
    <property type="molecule type" value="Genomic_DNA"/>
</dbReference>
<evidence type="ECO:0000313" key="3">
    <source>
        <dbReference type="Proteomes" id="UP000092698"/>
    </source>
</evidence>
<sequence length="125" mass="13807">MRSYNRFETDREIACTISGGRDFVQLYNLSCGGCMIETGHPDAAVNAIVQVHLNDMTVMPGRIVWRCGRNAGVKFEVPLHSRLVESLGYMPGEEFDASDPRDRFGIPLETNSWASDAIVDGARLG</sequence>
<name>A0A1C7D9Y3_9SPHN</name>
<evidence type="ECO:0000259" key="1">
    <source>
        <dbReference type="Pfam" id="PF07238"/>
    </source>
</evidence>
<dbReference type="Pfam" id="PF07238">
    <property type="entry name" value="PilZ"/>
    <property type="match status" value="1"/>
</dbReference>
<reference evidence="2 3" key="1">
    <citation type="submission" date="2016-07" db="EMBL/GenBank/DDBJ databases">
        <title>Complete genome sequence of Altererythrobacter namhicola JCM 16345T, containing esterase-encoding genes.</title>
        <authorList>
            <person name="Cheng H."/>
            <person name="Wu Y.-H."/>
            <person name="Jian S.-L."/>
            <person name="Huo Y.-Y."/>
            <person name="Wang C.-S."/>
            <person name="Xu X.-W."/>
        </authorList>
    </citation>
    <scope>NUCLEOTIDE SEQUENCE [LARGE SCALE GENOMIC DNA]</scope>
    <source>
        <strain evidence="2 3">JCM 16345</strain>
    </source>
</reference>
<dbReference type="STRING" id="645517.A6F65_01945"/>
<dbReference type="GO" id="GO:0035438">
    <property type="term" value="F:cyclic-di-GMP binding"/>
    <property type="evidence" value="ECO:0007669"/>
    <property type="project" value="InterPro"/>
</dbReference>